<sequence>MVEKAMMENMKAVAKFDLPPAKRPSASDMTLTLCFSCQLETAESVSEPKSKESYVKLHNCTTERATWNDSNFAELINFLGELTATDF</sequence>
<proteinExistence type="predicted"/>
<gene>
    <name evidence="1" type="ORF">PR048_014998</name>
</gene>
<dbReference type="EMBL" id="JARBHB010000005">
    <property type="protein sequence ID" value="KAJ8883158.1"/>
    <property type="molecule type" value="Genomic_DNA"/>
</dbReference>
<evidence type="ECO:0000313" key="1">
    <source>
        <dbReference type="EMBL" id="KAJ8883158.1"/>
    </source>
</evidence>
<reference evidence="1 2" key="1">
    <citation type="submission" date="2023-02" db="EMBL/GenBank/DDBJ databases">
        <title>LHISI_Scaffold_Assembly.</title>
        <authorList>
            <person name="Stuart O.P."/>
            <person name="Cleave R."/>
            <person name="Magrath M.J.L."/>
            <person name="Mikheyev A.S."/>
        </authorList>
    </citation>
    <scope>NUCLEOTIDE SEQUENCE [LARGE SCALE GENOMIC DNA]</scope>
    <source>
        <strain evidence="1">Daus_M_001</strain>
        <tissue evidence="1">Leg muscle</tissue>
    </source>
</reference>
<dbReference type="Proteomes" id="UP001159363">
    <property type="component" value="Chromosome 4"/>
</dbReference>
<keyword evidence="2" id="KW-1185">Reference proteome</keyword>
<protein>
    <submittedName>
        <fullName evidence="1">Uncharacterized protein</fullName>
    </submittedName>
</protein>
<accession>A0ABQ9HFR1</accession>
<organism evidence="1 2">
    <name type="scientific">Dryococelus australis</name>
    <dbReference type="NCBI Taxonomy" id="614101"/>
    <lineage>
        <taxon>Eukaryota</taxon>
        <taxon>Metazoa</taxon>
        <taxon>Ecdysozoa</taxon>
        <taxon>Arthropoda</taxon>
        <taxon>Hexapoda</taxon>
        <taxon>Insecta</taxon>
        <taxon>Pterygota</taxon>
        <taxon>Neoptera</taxon>
        <taxon>Polyneoptera</taxon>
        <taxon>Phasmatodea</taxon>
        <taxon>Verophasmatodea</taxon>
        <taxon>Anareolatae</taxon>
        <taxon>Phasmatidae</taxon>
        <taxon>Eurycanthinae</taxon>
        <taxon>Dryococelus</taxon>
    </lineage>
</organism>
<comment type="caution">
    <text evidence="1">The sequence shown here is derived from an EMBL/GenBank/DDBJ whole genome shotgun (WGS) entry which is preliminary data.</text>
</comment>
<evidence type="ECO:0000313" key="2">
    <source>
        <dbReference type="Proteomes" id="UP001159363"/>
    </source>
</evidence>
<name>A0ABQ9HFR1_9NEOP</name>